<name>G8YQ35_PICSO</name>
<gene>
    <name evidence="2" type="primary">Piso0_000799</name>
    <name evidence="2" type="ORF">GNLVRS01_PISO0D04381g</name>
</gene>
<feature type="compositionally biased region" description="Basic residues" evidence="1">
    <location>
        <begin position="225"/>
        <end position="234"/>
    </location>
</feature>
<reference evidence="2 3" key="1">
    <citation type="journal article" date="2012" name="G3 (Bethesda)">
        <title>Pichia sorbitophila, an interspecies yeast hybrid reveals early steps of genome resolution following polyploidization.</title>
        <authorList>
            <person name="Leh Louis V."/>
            <person name="Despons L."/>
            <person name="Friedrich A."/>
            <person name="Martin T."/>
            <person name="Durrens P."/>
            <person name="Casaregola S."/>
            <person name="Neuveglise C."/>
            <person name="Fairhead C."/>
            <person name="Marck C."/>
            <person name="Cruz J.A."/>
            <person name="Straub M.L."/>
            <person name="Kugler V."/>
            <person name="Sacerdot C."/>
            <person name="Uzunov Z."/>
            <person name="Thierry A."/>
            <person name="Weiss S."/>
            <person name="Bleykasten C."/>
            <person name="De Montigny J."/>
            <person name="Jacques N."/>
            <person name="Jung P."/>
            <person name="Lemaire M."/>
            <person name="Mallet S."/>
            <person name="Morel G."/>
            <person name="Richard G.F."/>
            <person name="Sarkar A."/>
            <person name="Savel G."/>
            <person name="Schacherer J."/>
            <person name="Seret M.L."/>
            <person name="Talla E."/>
            <person name="Samson G."/>
            <person name="Jubin C."/>
            <person name="Poulain J."/>
            <person name="Vacherie B."/>
            <person name="Barbe V."/>
            <person name="Pelletier E."/>
            <person name="Sherman D.J."/>
            <person name="Westhof E."/>
            <person name="Weissenbach J."/>
            <person name="Baret P.V."/>
            <person name="Wincker P."/>
            <person name="Gaillardin C."/>
            <person name="Dujon B."/>
            <person name="Souciet J.L."/>
        </authorList>
    </citation>
    <scope>NUCLEOTIDE SEQUENCE [LARGE SCALE GENOMIC DNA]</scope>
    <source>
        <strain evidence="3">ATCC MYA-4447 / BCRC 22081 / CBS 7064 / NBRC 10061 / NRRL Y-12695</strain>
    </source>
</reference>
<proteinExistence type="predicted"/>
<accession>G8YQ35</accession>
<evidence type="ECO:0000313" key="3">
    <source>
        <dbReference type="Proteomes" id="UP000005222"/>
    </source>
</evidence>
<evidence type="ECO:0000313" key="2">
    <source>
        <dbReference type="EMBL" id="CCE78770.1"/>
    </source>
</evidence>
<dbReference type="InterPro" id="IPR036910">
    <property type="entry name" value="HMG_box_dom_sf"/>
</dbReference>
<dbReference type="AlphaFoldDB" id="G8YQ35"/>
<dbReference type="eggNOG" id="ENOG502RQ1G">
    <property type="taxonomic scope" value="Eukaryota"/>
</dbReference>
<evidence type="ECO:0000256" key="1">
    <source>
        <dbReference type="SAM" id="MobiDB-lite"/>
    </source>
</evidence>
<keyword evidence="3" id="KW-1185">Reference proteome</keyword>
<organism evidence="2 3">
    <name type="scientific">Pichia sorbitophila (strain ATCC MYA-4447 / BCRC 22081 / CBS 7064 / NBRC 10061 / NRRL Y-12695)</name>
    <name type="common">Hybrid yeast</name>
    <dbReference type="NCBI Taxonomy" id="559304"/>
    <lineage>
        <taxon>Eukaryota</taxon>
        <taxon>Fungi</taxon>
        <taxon>Dikarya</taxon>
        <taxon>Ascomycota</taxon>
        <taxon>Saccharomycotina</taxon>
        <taxon>Pichiomycetes</taxon>
        <taxon>Debaryomycetaceae</taxon>
        <taxon>Millerozyma</taxon>
    </lineage>
</organism>
<dbReference type="HOGENOM" id="CLU_098342_0_0_1"/>
<dbReference type="InParanoid" id="G8YQ35"/>
<dbReference type="OrthoDB" id="4008151at2759"/>
<dbReference type="STRING" id="559304.G8YQ35"/>
<dbReference type="Proteomes" id="UP000005222">
    <property type="component" value="Chromosome D"/>
</dbReference>
<dbReference type="EMBL" id="FO082056">
    <property type="protein sequence ID" value="CCE78770.1"/>
    <property type="molecule type" value="Genomic_DNA"/>
</dbReference>
<feature type="region of interest" description="Disordered" evidence="1">
    <location>
        <begin position="225"/>
        <end position="246"/>
    </location>
</feature>
<dbReference type="SUPFAM" id="SSF47095">
    <property type="entry name" value="HMG-box"/>
    <property type="match status" value="1"/>
</dbReference>
<sequence length="246" mass="28763">MKLSIQPVANTLIFVRKAATKSTKSNFSSAWVKTRPNDFYGLVTNFGWFVVPKPYYAYRWTTRLLDQEIKKAYPDIQKNPRSRDEVQSVIDKWVESVKPHDVPAVSKPTKADLERQKNEDLYRQQLKEDEVVDGPVSEKKRKVRYKRTSRGSVTFIHAWNYFYSVTHPRYAHLGKAEARKEVTGIWNSMTTDEKETYRESYAKLLEEGKDVFRGKIVLKEEKIKRSPKARKYSAKGKETSEDNTLE</sequence>
<protein>
    <submittedName>
        <fullName evidence="2">Piso0_000799 protein</fullName>
    </submittedName>
</protein>